<feature type="transmembrane region" description="Helical" evidence="2">
    <location>
        <begin position="106"/>
        <end position="131"/>
    </location>
</feature>
<dbReference type="KEGG" id="elio:KO353_06185"/>
<accession>A0A975U3P3</accession>
<keyword evidence="2" id="KW-0472">Membrane</keyword>
<feature type="compositionally biased region" description="Pro residues" evidence="1">
    <location>
        <begin position="47"/>
        <end position="57"/>
    </location>
</feature>
<keyword evidence="2" id="KW-1133">Transmembrane helix</keyword>
<evidence type="ECO:0000256" key="2">
    <source>
        <dbReference type="SAM" id="Phobius"/>
    </source>
</evidence>
<gene>
    <name evidence="4" type="ORF">KO353_06185</name>
</gene>
<evidence type="ECO:0000256" key="1">
    <source>
        <dbReference type="SAM" id="MobiDB-lite"/>
    </source>
</evidence>
<name>A0A975U3P3_9PROT</name>
<feature type="compositionally biased region" description="Basic and acidic residues" evidence="1">
    <location>
        <begin position="73"/>
        <end position="82"/>
    </location>
</feature>
<organism evidence="4 5">
    <name type="scientific">Elioraea tepida</name>
    <dbReference type="NCBI Taxonomy" id="2843330"/>
    <lineage>
        <taxon>Bacteria</taxon>
        <taxon>Pseudomonadati</taxon>
        <taxon>Pseudomonadota</taxon>
        <taxon>Alphaproteobacteria</taxon>
        <taxon>Acetobacterales</taxon>
        <taxon>Elioraeaceae</taxon>
        <taxon>Elioraea</taxon>
    </lineage>
</organism>
<dbReference type="EMBL" id="CP076448">
    <property type="protein sequence ID" value="QXM25787.1"/>
    <property type="molecule type" value="Genomic_DNA"/>
</dbReference>
<keyword evidence="2" id="KW-0812">Transmembrane</keyword>
<reference evidence="4" key="1">
    <citation type="submission" date="2021-06" db="EMBL/GenBank/DDBJ databases">
        <title>Elioraea tepida, sp. nov., a moderately thermophilic aerobic anoxygenic phototrophic bacterium isolated from an alkaline siliceous hot spring mat community in Yellowstone National Park, WY, USA.</title>
        <authorList>
            <person name="Saini M.K."/>
            <person name="Yoshida S."/>
            <person name="Sebastian A."/>
            <person name="Hirose S."/>
            <person name="Hara E."/>
            <person name="Tamaki H."/>
            <person name="Soulier N.T."/>
            <person name="Albert I."/>
            <person name="Hanada S."/>
            <person name="Bryant D.A."/>
            <person name="Tank M."/>
        </authorList>
    </citation>
    <scope>NUCLEOTIDE SEQUENCE</scope>
    <source>
        <strain evidence="4">MS-P2</strain>
    </source>
</reference>
<evidence type="ECO:0000313" key="5">
    <source>
        <dbReference type="Proteomes" id="UP000694001"/>
    </source>
</evidence>
<protein>
    <submittedName>
        <fullName evidence="4">Zinc-ribbon domain-containing protein</fullName>
    </submittedName>
</protein>
<feature type="region of interest" description="Disordered" evidence="1">
    <location>
        <begin position="47"/>
        <end position="102"/>
    </location>
</feature>
<dbReference type="InterPro" id="IPR011723">
    <property type="entry name" value="Znf/thioredoxin_put"/>
</dbReference>
<dbReference type="Proteomes" id="UP000694001">
    <property type="component" value="Chromosome"/>
</dbReference>
<dbReference type="AlphaFoldDB" id="A0A975U3P3"/>
<sequence>MLIVCPNCAARYEVAEGVIGPSGKNVRCARCGTVWLARSAAVIAPETPVPWPEPPVRPGATDLGGPPPSPHSPRPDPGRAERPSAPPAEEARAAGEDDRAPRPRSLAAAALIGWVATVVLLAVAGWGAYAYREAVIAAWPPSERLYLALGLRS</sequence>
<dbReference type="Pfam" id="PF13717">
    <property type="entry name" value="Zn_ribbon_4"/>
    <property type="match status" value="1"/>
</dbReference>
<dbReference type="RefSeq" id="WP_218286839.1">
    <property type="nucleotide sequence ID" value="NZ_CP076448.1"/>
</dbReference>
<feature type="compositionally biased region" description="Basic and acidic residues" evidence="1">
    <location>
        <begin position="89"/>
        <end position="101"/>
    </location>
</feature>
<feature type="domain" description="Zinc finger/thioredoxin putative" evidence="3">
    <location>
        <begin position="1"/>
        <end position="35"/>
    </location>
</feature>
<evidence type="ECO:0000259" key="3">
    <source>
        <dbReference type="Pfam" id="PF13717"/>
    </source>
</evidence>
<keyword evidence="5" id="KW-1185">Reference proteome</keyword>
<evidence type="ECO:0000313" key="4">
    <source>
        <dbReference type="EMBL" id="QXM25787.1"/>
    </source>
</evidence>
<dbReference type="NCBIfam" id="TIGR02098">
    <property type="entry name" value="MJ0042_CXXC"/>
    <property type="match status" value="1"/>
</dbReference>
<proteinExistence type="predicted"/>